<proteinExistence type="predicted"/>
<evidence type="ECO:0000313" key="2">
    <source>
        <dbReference type="Proteomes" id="UP000006054"/>
    </source>
</evidence>
<gene>
    <name evidence="1" type="ordered locus">Fleli_2322</name>
</gene>
<dbReference type="OrthoDB" id="1425449at2"/>
<dbReference type="RefSeq" id="WP_014798141.1">
    <property type="nucleotide sequence ID" value="NC_018018.1"/>
</dbReference>
<accession>I4AL60</accession>
<dbReference type="Proteomes" id="UP000006054">
    <property type="component" value="Chromosome"/>
</dbReference>
<reference evidence="2" key="1">
    <citation type="submission" date="2012-06" db="EMBL/GenBank/DDBJ databases">
        <title>The complete genome of Flexibacter litoralis DSM 6794.</title>
        <authorList>
            <person name="Lucas S."/>
            <person name="Copeland A."/>
            <person name="Lapidus A."/>
            <person name="Glavina del Rio T."/>
            <person name="Dalin E."/>
            <person name="Tice H."/>
            <person name="Bruce D."/>
            <person name="Goodwin L."/>
            <person name="Pitluck S."/>
            <person name="Peters L."/>
            <person name="Ovchinnikova G."/>
            <person name="Lu M."/>
            <person name="Kyrpides N."/>
            <person name="Mavromatis K."/>
            <person name="Ivanova N."/>
            <person name="Brettin T."/>
            <person name="Detter J.C."/>
            <person name="Han C."/>
            <person name="Larimer F."/>
            <person name="Land M."/>
            <person name="Hauser L."/>
            <person name="Markowitz V."/>
            <person name="Cheng J.-F."/>
            <person name="Hugenholtz P."/>
            <person name="Woyke T."/>
            <person name="Wu D."/>
            <person name="Spring S."/>
            <person name="Lang E."/>
            <person name="Kopitz M."/>
            <person name="Brambilla E."/>
            <person name="Klenk H.-P."/>
            <person name="Eisen J.A."/>
        </authorList>
    </citation>
    <scope>NUCLEOTIDE SEQUENCE [LARGE SCALE GENOMIC DNA]</scope>
    <source>
        <strain evidence="2">ATCC 23117 / DSM 6794 / NBRC 15988 / NCIMB 1366 / Sio-4</strain>
    </source>
</reference>
<dbReference type="HOGENOM" id="CLU_2081337_0_0_10"/>
<dbReference type="STRING" id="880071.Fleli_2322"/>
<evidence type="ECO:0000313" key="1">
    <source>
        <dbReference type="EMBL" id="AFM04695.1"/>
    </source>
</evidence>
<dbReference type="eggNOG" id="ENOG5030XJE">
    <property type="taxonomic scope" value="Bacteria"/>
</dbReference>
<protein>
    <submittedName>
        <fullName evidence="1">Uncharacterized protein</fullName>
    </submittedName>
</protein>
<dbReference type="AlphaFoldDB" id="I4AL60"/>
<keyword evidence="2" id="KW-1185">Reference proteome</keyword>
<sequence>MNIKDQIIELANKYSLKKKALDSIDKVMDACIEADKEVGIDFLDGQDRSELIYEFGRYEFQINKYGSCRIVTKINIYSKKLYGVNYDIPVGYYEEWTDLTGKHLDEFLIFDWSPLGE</sequence>
<organism evidence="1 2">
    <name type="scientific">Bernardetia litoralis (strain ATCC 23117 / DSM 6794 / NBRC 15988 / NCIMB 1366 / Fx l1 / Sio-4)</name>
    <name type="common">Flexibacter litoralis</name>
    <dbReference type="NCBI Taxonomy" id="880071"/>
    <lineage>
        <taxon>Bacteria</taxon>
        <taxon>Pseudomonadati</taxon>
        <taxon>Bacteroidota</taxon>
        <taxon>Cytophagia</taxon>
        <taxon>Cytophagales</taxon>
        <taxon>Bernardetiaceae</taxon>
        <taxon>Bernardetia</taxon>
    </lineage>
</organism>
<name>I4AL60_BERLS</name>
<dbReference type="KEGG" id="fli:Fleli_2322"/>
<dbReference type="EMBL" id="CP003345">
    <property type="protein sequence ID" value="AFM04695.1"/>
    <property type="molecule type" value="Genomic_DNA"/>
</dbReference>